<evidence type="ECO:0000313" key="2">
    <source>
        <dbReference type="EMBL" id="MBD1383320.1"/>
    </source>
</evidence>
<reference evidence="2" key="1">
    <citation type="submission" date="2020-09" db="EMBL/GenBank/DDBJ databases">
        <title>A novel bacterium of genus Bacillus, isolated from South China Sea.</title>
        <authorList>
            <person name="Huang H."/>
            <person name="Mo K."/>
            <person name="Hu Y."/>
        </authorList>
    </citation>
    <scope>NUCLEOTIDE SEQUENCE</scope>
    <source>
        <strain evidence="2">IB182487</strain>
    </source>
</reference>
<dbReference type="EMBL" id="JACXAI010000050">
    <property type="protein sequence ID" value="MBD1383320.1"/>
    <property type="molecule type" value="Genomic_DNA"/>
</dbReference>
<feature type="region of interest" description="Disordered" evidence="1">
    <location>
        <begin position="100"/>
        <end position="147"/>
    </location>
</feature>
<feature type="compositionally biased region" description="Basic and acidic residues" evidence="1">
    <location>
        <begin position="136"/>
        <end position="147"/>
    </location>
</feature>
<name>A0A926NLL0_9BACI</name>
<proteinExistence type="predicted"/>
<evidence type="ECO:0000256" key="1">
    <source>
        <dbReference type="SAM" id="MobiDB-lite"/>
    </source>
</evidence>
<comment type="caution">
    <text evidence="2">The sequence shown here is derived from an EMBL/GenBank/DDBJ whole genome shotgun (WGS) entry which is preliminary data.</text>
</comment>
<organism evidence="2 3">
    <name type="scientific">Metabacillus arenae</name>
    <dbReference type="NCBI Taxonomy" id="2771434"/>
    <lineage>
        <taxon>Bacteria</taxon>
        <taxon>Bacillati</taxon>
        <taxon>Bacillota</taxon>
        <taxon>Bacilli</taxon>
        <taxon>Bacillales</taxon>
        <taxon>Bacillaceae</taxon>
        <taxon>Metabacillus</taxon>
    </lineage>
</organism>
<dbReference type="AlphaFoldDB" id="A0A926NLL0"/>
<dbReference type="Proteomes" id="UP000626844">
    <property type="component" value="Unassembled WGS sequence"/>
</dbReference>
<gene>
    <name evidence="2" type="ORF">IC621_24340</name>
</gene>
<evidence type="ECO:0000313" key="3">
    <source>
        <dbReference type="Proteomes" id="UP000626844"/>
    </source>
</evidence>
<keyword evidence="3" id="KW-1185">Reference proteome</keyword>
<accession>A0A926NLL0</accession>
<sequence>MKKFISGIVFPSRILARQRRDSKRSLRRQKKRRFHTHFLFEPHTSSCVMSEHSGEMTQERYIKRHIPRFFPFKTLSLWEHKMKKFISGIVFPSRILARQRRDSKRSLRRQKKRRFHTHTPSALEGSGEKTIMQDSSSDKKADKWTIY</sequence>
<feature type="compositionally biased region" description="Basic residues" evidence="1">
    <location>
        <begin position="100"/>
        <end position="117"/>
    </location>
</feature>
<protein>
    <submittedName>
        <fullName evidence="2">Uncharacterized protein</fullName>
    </submittedName>
</protein>